<evidence type="ECO:0000256" key="2">
    <source>
        <dbReference type="ARBA" id="ARBA00012438"/>
    </source>
</evidence>
<dbReference type="RefSeq" id="WP_074969988.1">
    <property type="nucleotide sequence ID" value="NZ_CBCRYP010000050.1"/>
</dbReference>
<dbReference type="AlphaFoldDB" id="A0A1I3DF95"/>
<dbReference type="EC" id="2.7.13.3" evidence="2"/>
<dbReference type="InterPro" id="IPR035965">
    <property type="entry name" value="PAS-like_dom_sf"/>
</dbReference>
<dbReference type="PANTHER" id="PTHR43304:SF1">
    <property type="entry name" value="PAC DOMAIN-CONTAINING PROTEIN"/>
    <property type="match status" value="1"/>
</dbReference>
<dbReference type="PANTHER" id="PTHR43304">
    <property type="entry name" value="PHYTOCHROME-LIKE PROTEIN CPH1"/>
    <property type="match status" value="1"/>
</dbReference>
<evidence type="ECO:0000259" key="7">
    <source>
        <dbReference type="PROSITE" id="PS50112"/>
    </source>
</evidence>
<keyword evidence="6" id="KW-0812">Transmembrane</keyword>
<evidence type="ECO:0000256" key="5">
    <source>
        <dbReference type="ARBA" id="ARBA00022777"/>
    </source>
</evidence>
<evidence type="ECO:0000256" key="1">
    <source>
        <dbReference type="ARBA" id="ARBA00000085"/>
    </source>
</evidence>
<comment type="catalytic activity">
    <reaction evidence="1">
        <text>ATP + protein L-histidine = ADP + protein N-phospho-L-histidine.</text>
        <dbReference type="EC" id="2.7.13.3"/>
    </reaction>
</comment>
<evidence type="ECO:0000256" key="6">
    <source>
        <dbReference type="SAM" id="Phobius"/>
    </source>
</evidence>
<dbReference type="OrthoDB" id="2489132at2"/>
<dbReference type="SMART" id="SM00086">
    <property type="entry name" value="PAC"/>
    <property type="match status" value="2"/>
</dbReference>
<dbReference type="Gene3D" id="3.30.450.20">
    <property type="entry name" value="PAS domain"/>
    <property type="match status" value="2"/>
</dbReference>
<evidence type="ECO:0000313" key="9">
    <source>
        <dbReference type="EMBL" id="SFH85460.1"/>
    </source>
</evidence>
<accession>A0A1I3DF95</accession>
<dbReference type="EMBL" id="FOPU01000038">
    <property type="protein sequence ID" value="SFH85460.1"/>
    <property type="molecule type" value="Genomic_DNA"/>
</dbReference>
<dbReference type="GO" id="GO:0006355">
    <property type="term" value="P:regulation of DNA-templated transcription"/>
    <property type="evidence" value="ECO:0007669"/>
    <property type="project" value="InterPro"/>
</dbReference>
<evidence type="ECO:0000256" key="3">
    <source>
        <dbReference type="ARBA" id="ARBA00022553"/>
    </source>
</evidence>
<keyword evidence="3" id="KW-0597">Phosphoprotein</keyword>
<keyword evidence="4" id="KW-0808">Transferase</keyword>
<dbReference type="InterPro" id="IPR000700">
    <property type="entry name" value="PAS-assoc_C"/>
</dbReference>
<feature type="domain" description="PAS" evidence="7">
    <location>
        <begin position="182"/>
        <end position="252"/>
    </location>
</feature>
<dbReference type="Pfam" id="PF08447">
    <property type="entry name" value="PAS_3"/>
    <property type="match status" value="1"/>
</dbReference>
<dbReference type="GO" id="GO:0004673">
    <property type="term" value="F:protein histidine kinase activity"/>
    <property type="evidence" value="ECO:0007669"/>
    <property type="project" value="UniProtKB-EC"/>
</dbReference>
<dbReference type="SUPFAM" id="SSF55785">
    <property type="entry name" value="PYP-like sensor domain (PAS domain)"/>
    <property type="match status" value="2"/>
</dbReference>
<dbReference type="InterPro" id="IPR013767">
    <property type="entry name" value="PAS_fold"/>
</dbReference>
<organism evidence="9 10">
    <name type="scientific">Paracoccus aminovorans</name>
    <dbReference type="NCBI Taxonomy" id="34004"/>
    <lineage>
        <taxon>Bacteria</taxon>
        <taxon>Pseudomonadati</taxon>
        <taxon>Pseudomonadota</taxon>
        <taxon>Alphaproteobacteria</taxon>
        <taxon>Rhodobacterales</taxon>
        <taxon>Paracoccaceae</taxon>
        <taxon>Paracoccus</taxon>
    </lineage>
</organism>
<proteinExistence type="predicted"/>
<name>A0A1I3DF95_9RHOB</name>
<dbReference type="InterPro" id="IPR000014">
    <property type="entry name" value="PAS"/>
</dbReference>
<dbReference type="Pfam" id="PF00989">
    <property type="entry name" value="PAS"/>
    <property type="match status" value="1"/>
</dbReference>
<dbReference type="NCBIfam" id="TIGR00229">
    <property type="entry name" value="sensory_box"/>
    <property type="match status" value="1"/>
</dbReference>
<keyword evidence="10" id="KW-1185">Reference proteome</keyword>
<dbReference type="SMART" id="SM00091">
    <property type="entry name" value="PAS"/>
    <property type="match status" value="3"/>
</dbReference>
<dbReference type="PROSITE" id="PS50113">
    <property type="entry name" value="PAC"/>
    <property type="match status" value="1"/>
</dbReference>
<dbReference type="STRING" id="34004.SAMN04488021_1389"/>
<keyword evidence="6" id="KW-0472">Membrane</keyword>
<keyword evidence="6" id="KW-1133">Transmembrane helix</keyword>
<keyword evidence="5" id="KW-0418">Kinase</keyword>
<feature type="transmembrane region" description="Helical" evidence="6">
    <location>
        <begin position="30"/>
        <end position="50"/>
    </location>
</feature>
<dbReference type="InterPro" id="IPR052162">
    <property type="entry name" value="Sensor_kinase/Photoreceptor"/>
</dbReference>
<dbReference type="Proteomes" id="UP000183635">
    <property type="component" value="Unassembled WGS sequence"/>
</dbReference>
<sequence length="450" mass="47944">MRLELLCTTVLGMAFLVVLGVWGGSGLLGVQLAGLAAIAAGFAAVALMIVTRPFAAATGPPPEPPPGRCVDGWADAVLRDLAAPAAILDPGGAVVAANAAFLAGVEPAGQGIGLPVWDRLDADGHAALAAALTGRSSLSDVPLRLQGDATVRMSLTPVRGGGGFCLLQATAPPGAPAEAPAAECDSRMLIDCIEEIVFSIDAEGRLIFLNASWERLLDHALPDSLGRPLIGFVHPEYRPVAEAQLTALARGKRDSCHVEARITAKNGAACWMVLRARPMAPAGDGPHSAVGTLTDISRMKRTEASLRANRRSLSMLLSNVPGMVYRCRHDRNWSFDFASDGCVDVTGYEPYEIVGDSGLSYIEIVHPDDRAAAWEFVRRQVVLRRKFQLVYRIVSRPGQVRWVWEQGKGVFSSSGEILALEGFITVIAEEGEDEIVSGLQRLLRDRQLSS</sequence>
<feature type="domain" description="PAS" evidence="7">
    <location>
        <begin position="309"/>
        <end position="386"/>
    </location>
</feature>
<evidence type="ECO:0000259" key="8">
    <source>
        <dbReference type="PROSITE" id="PS50113"/>
    </source>
</evidence>
<gene>
    <name evidence="9" type="ORF">SAMN04488021_1389</name>
</gene>
<dbReference type="InterPro" id="IPR001610">
    <property type="entry name" value="PAC"/>
</dbReference>
<evidence type="ECO:0000313" key="10">
    <source>
        <dbReference type="Proteomes" id="UP000183635"/>
    </source>
</evidence>
<evidence type="ECO:0000256" key="4">
    <source>
        <dbReference type="ARBA" id="ARBA00022679"/>
    </source>
</evidence>
<feature type="domain" description="PAC" evidence="8">
    <location>
        <begin position="256"/>
        <end position="308"/>
    </location>
</feature>
<dbReference type="InterPro" id="IPR013655">
    <property type="entry name" value="PAS_fold_3"/>
</dbReference>
<protein>
    <recommendedName>
        <fullName evidence="2">histidine kinase</fullName>
        <ecNumber evidence="2">2.7.13.3</ecNumber>
    </recommendedName>
</protein>
<reference evidence="9 10" key="1">
    <citation type="submission" date="2016-10" db="EMBL/GenBank/DDBJ databases">
        <authorList>
            <person name="de Groot N.N."/>
        </authorList>
    </citation>
    <scope>NUCLEOTIDE SEQUENCE [LARGE SCALE GENOMIC DNA]</scope>
    <source>
        <strain evidence="9 10">DSM 8537</strain>
    </source>
</reference>
<dbReference type="CDD" id="cd00130">
    <property type="entry name" value="PAS"/>
    <property type="match status" value="2"/>
</dbReference>
<dbReference type="PROSITE" id="PS50112">
    <property type="entry name" value="PAS"/>
    <property type="match status" value="2"/>
</dbReference>